<comment type="subcellular location">
    <subcellularLocation>
        <location evidence="1">Plastid</location>
        <location evidence="1">Chloroplast</location>
    </subcellularLocation>
</comment>
<dbReference type="Proteomes" id="UP000325113">
    <property type="component" value="Unassembled WGS sequence"/>
</dbReference>
<keyword evidence="6" id="KW-0687">Ribonucleoprotein</keyword>
<reference evidence="11 12" key="1">
    <citation type="submission" date="2019-07" db="EMBL/GenBank/DDBJ databases">
        <title>Genomes of Cafeteria roenbergensis.</title>
        <authorList>
            <person name="Fischer M.G."/>
            <person name="Hackl T."/>
            <person name="Roman M."/>
        </authorList>
    </citation>
    <scope>NUCLEOTIDE SEQUENCE [LARGE SCALE GENOMIC DNA]</scope>
    <source>
        <strain evidence="7 12">BVI</strain>
        <strain evidence="8 14">Cflag</strain>
        <strain evidence="10 11">E4-10P</strain>
        <strain evidence="9 13">RCC970-E3</strain>
    </source>
</reference>
<protein>
    <recommendedName>
        <fullName evidence="15">60S ribosomal protein L27</fullName>
    </recommendedName>
</protein>
<dbReference type="Pfam" id="PF01777">
    <property type="entry name" value="Ribosomal_L27e"/>
    <property type="match status" value="1"/>
</dbReference>
<evidence type="ECO:0000256" key="6">
    <source>
        <dbReference type="ARBA" id="ARBA00023274"/>
    </source>
</evidence>
<evidence type="ECO:0000313" key="7">
    <source>
        <dbReference type="EMBL" id="KAA0156009.1"/>
    </source>
</evidence>
<dbReference type="PANTHER" id="PTHR10497">
    <property type="entry name" value="60S RIBOSOMAL PROTEIN L27"/>
    <property type="match status" value="1"/>
</dbReference>
<dbReference type="EMBL" id="VLTN01000005">
    <property type="protein sequence ID" value="KAA0156009.1"/>
    <property type="molecule type" value="Genomic_DNA"/>
</dbReference>
<evidence type="ECO:0000256" key="1">
    <source>
        <dbReference type="ARBA" id="ARBA00004229"/>
    </source>
</evidence>
<dbReference type="EMBL" id="VLTL01000004">
    <property type="protein sequence ID" value="KAA0171783.1"/>
    <property type="molecule type" value="Genomic_DNA"/>
</dbReference>
<dbReference type="InterPro" id="IPR008991">
    <property type="entry name" value="Translation_prot_SH3-like_sf"/>
</dbReference>
<sequence length="158" mass="17862">MSGRVLKNGRIVILLRGRFAGRKAVIVRLYDGGRGDRKFTHALVAGISKNPRKITRAMEKEDAKKGVKHGKVTHRSVVKPFVKHLNVNHFMPTRYVLDVASDLKSTLDDPTLLDAEKLTKAKKAVRAKFEDRYRKLATAGDTDRAKVGAAYFFRKLRF</sequence>
<dbReference type="GO" id="GO:0006412">
    <property type="term" value="P:translation"/>
    <property type="evidence" value="ECO:0007669"/>
    <property type="project" value="InterPro"/>
</dbReference>
<dbReference type="SUPFAM" id="SSF50104">
    <property type="entry name" value="Translation proteins SH3-like domain"/>
    <property type="match status" value="1"/>
</dbReference>
<dbReference type="OMA" id="MKVVNYS"/>
<evidence type="ECO:0000313" key="11">
    <source>
        <dbReference type="Proteomes" id="UP000322899"/>
    </source>
</evidence>
<comment type="caution">
    <text evidence="8">The sequence shown here is derived from an EMBL/GenBank/DDBJ whole genome shotgun (WGS) entry which is preliminary data.</text>
</comment>
<evidence type="ECO:0000313" key="14">
    <source>
        <dbReference type="Proteomes" id="UP000325113"/>
    </source>
</evidence>
<keyword evidence="12" id="KW-1185">Reference proteome</keyword>
<dbReference type="Proteomes" id="UP000324907">
    <property type="component" value="Unassembled WGS sequence"/>
</dbReference>
<dbReference type="InterPro" id="IPR038655">
    <property type="entry name" value="Ribosomal_eL27_sf"/>
</dbReference>
<keyword evidence="5" id="KW-0689">Ribosomal protein</keyword>
<accession>A0A5A8DDY6</accession>
<dbReference type="InterPro" id="IPR001141">
    <property type="entry name" value="Ribosomal_eL27"/>
</dbReference>
<evidence type="ECO:0000313" key="13">
    <source>
        <dbReference type="Proteomes" id="UP000324907"/>
    </source>
</evidence>
<keyword evidence="4" id="KW-0934">Plastid</keyword>
<proteinExistence type="inferred from homology"/>
<organism evidence="8 14">
    <name type="scientific">Cafeteria roenbergensis</name>
    <name type="common">Marine flagellate</name>
    <dbReference type="NCBI Taxonomy" id="33653"/>
    <lineage>
        <taxon>Eukaryota</taxon>
        <taxon>Sar</taxon>
        <taxon>Stramenopiles</taxon>
        <taxon>Bigyra</taxon>
        <taxon>Opalozoa</taxon>
        <taxon>Bicosoecida</taxon>
        <taxon>Cafeteriaceae</taxon>
        <taxon>Cafeteria</taxon>
    </lineage>
</organism>
<evidence type="ECO:0000256" key="5">
    <source>
        <dbReference type="ARBA" id="ARBA00022980"/>
    </source>
</evidence>
<evidence type="ECO:0000313" key="8">
    <source>
        <dbReference type="EMBL" id="KAA0163596.1"/>
    </source>
</evidence>
<dbReference type="OrthoDB" id="2365484at2759"/>
<keyword evidence="3" id="KW-0150">Chloroplast</keyword>
<dbReference type="GO" id="GO:0003735">
    <property type="term" value="F:structural constituent of ribosome"/>
    <property type="evidence" value="ECO:0007669"/>
    <property type="project" value="InterPro"/>
</dbReference>
<dbReference type="GO" id="GO:0005840">
    <property type="term" value="C:ribosome"/>
    <property type="evidence" value="ECO:0007669"/>
    <property type="project" value="UniProtKB-KW"/>
</dbReference>
<name>A0A5A8DDY6_CAFRO</name>
<dbReference type="Proteomes" id="UP000322899">
    <property type="component" value="Unassembled WGS sequence"/>
</dbReference>
<dbReference type="AlphaFoldDB" id="A0A5A8DDY6"/>
<dbReference type="GO" id="GO:1990904">
    <property type="term" value="C:ribonucleoprotein complex"/>
    <property type="evidence" value="ECO:0007669"/>
    <property type="project" value="UniProtKB-KW"/>
</dbReference>
<dbReference type="EMBL" id="VLTM01000021">
    <property type="protein sequence ID" value="KAA0163596.1"/>
    <property type="molecule type" value="Genomic_DNA"/>
</dbReference>
<evidence type="ECO:0000256" key="4">
    <source>
        <dbReference type="ARBA" id="ARBA00022640"/>
    </source>
</evidence>
<dbReference type="InterPro" id="IPR041991">
    <property type="entry name" value="Ribosomal_eL27_KOW"/>
</dbReference>
<comment type="similarity">
    <text evidence="2">Belongs to the eukaryotic ribosomal protein eL27 family.</text>
</comment>
<evidence type="ECO:0000256" key="3">
    <source>
        <dbReference type="ARBA" id="ARBA00022528"/>
    </source>
</evidence>
<evidence type="ECO:0000313" key="9">
    <source>
        <dbReference type="EMBL" id="KAA0171783.1"/>
    </source>
</evidence>
<dbReference type="Gene3D" id="2.30.30.770">
    <property type="match status" value="1"/>
</dbReference>
<dbReference type="CDD" id="cd06090">
    <property type="entry name" value="KOW_RPL27"/>
    <property type="match status" value="1"/>
</dbReference>
<evidence type="ECO:0008006" key="15">
    <source>
        <dbReference type="Google" id="ProtNLM"/>
    </source>
</evidence>
<dbReference type="GO" id="GO:0009507">
    <property type="term" value="C:chloroplast"/>
    <property type="evidence" value="ECO:0007669"/>
    <property type="project" value="UniProtKB-SubCell"/>
</dbReference>
<dbReference type="EMBL" id="VLTO01000001">
    <property type="protein sequence ID" value="KAA0178444.1"/>
    <property type="molecule type" value="Genomic_DNA"/>
</dbReference>
<dbReference type="Proteomes" id="UP000323011">
    <property type="component" value="Unassembled WGS sequence"/>
</dbReference>
<gene>
    <name evidence="10" type="ORF">FNF27_00293</name>
    <name evidence="9" type="ORF">FNF28_00419</name>
    <name evidence="7" type="ORF">FNF29_01427</name>
    <name evidence="8" type="ORF">FNF31_02758</name>
</gene>
<evidence type="ECO:0000313" key="10">
    <source>
        <dbReference type="EMBL" id="KAA0178444.1"/>
    </source>
</evidence>
<evidence type="ECO:0000313" key="12">
    <source>
        <dbReference type="Proteomes" id="UP000323011"/>
    </source>
</evidence>
<evidence type="ECO:0000256" key="2">
    <source>
        <dbReference type="ARBA" id="ARBA00009124"/>
    </source>
</evidence>